<comment type="caution">
    <text evidence="2">The sequence shown here is derived from an EMBL/GenBank/DDBJ whole genome shotgun (WGS) entry which is preliminary data.</text>
</comment>
<dbReference type="EMBL" id="QDKM01000002">
    <property type="protein sequence ID" value="PVH29843.1"/>
    <property type="molecule type" value="Genomic_DNA"/>
</dbReference>
<name>A0A2T8HWQ2_9RHOB</name>
<dbReference type="PANTHER" id="PTHR42879">
    <property type="entry name" value="3-OXOACYL-(ACYL-CARRIER-PROTEIN) REDUCTASE"/>
    <property type="match status" value="1"/>
</dbReference>
<dbReference type="OrthoDB" id="9804774at2"/>
<reference evidence="2 3" key="1">
    <citation type="submission" date="2018-04" db="EMBL/GenBank/DDBJ databases">
        <title>Pararhodobacter oceanense sp. nov., isolated from marine intertidal sediment.</title>
        <authorList>
            <person name="Wang X.-L."/>
            <person name="Du Z.-J."/>
        </authorList>
    </citation>
    <scope>NUCLEOTIDE SEQUENCE [LARGE SCALE GENOMIC DNA]</scope>
    <source>
        <strain evidence="2 3">AM505</strain>
    </source>
</reference>
<organism evidence="2 3">
    <name type="scientific">Pararhodobacter oceanensis</name>
    <dbReference type="NCBI Taxonomy" id="2172121"/>
    <lineage>
        <taxon>Bacteria</taxon>
        <taxon>Pseudomonadati</taxon>
        <taxon>Pseudomonadota</taxon>
        <taxon>Alphaproteobacteria</taxon>
        <taxon>Rhodobacterales</taxon>
        <taxon>Paracoccaceae</taxon>
        <taxon>Pararhodobacter</taxon>
    </lineage>
</organism>
<dbReference type="SUPFAM" id="SSF51735">
    <property type="entry name" value="NAD(P)-binding Rossmann-fold domains"/>
    <property type="match status" value="1"/>
</dbReference>
<comment type="similarity">
    <text evidence="1">Belongs to the short-chain dehydrogenases/reductases (SDR) family.</text>
</comment>
<dbReference type="Proteomes" id="UP000245911">
    <property type="component" value="Unassembled WGS sequence"/>
</dbReference>
<dbReference type="Pfam" id="PF13561">
    <property type="entry name" value="adh_short_C2"/>
    <property type="match status" value="1"/>
</dbReference>
<dbReference type="RefSeq" id="WP_116557732.1">
    <property type="nucleotide sequence ID" value="NZ_QDKM01000002.1"/>
</dbReference>
<dbReference type="PRINTS" id="PR00080">
    <property type="entry name" value="SDRFAMILY"/>
</dbReference>
<accession>A0A2T8HWQ2</accession>
<gene>
    <name evidence="2" type="ORF">DDE20_07010</name>
</gene>
<dbReference type="InterPro" id="IPR002347">
    <property type="entry name" value="SDR_fam"/>
</dbReference>
<dbReference type="AlphaFoldDB" id="A0A2T8HWQ2"/>
<dbReference type="PANTHER" id="PTHR42879:SF6">
    <property type="entry name" value="NADPH-DEPENDENT REDUCTASE BACG"/>
    <property type="match status" value="1"/>
</dbReference>
<evidence type="ECO:0000313" key="2">
    <source>
        <dbReference type="EMBL" id="PVH29843.1"/>
    </source>
</evidence>
<dbReference type="InterPro" id="IPR036291">
    <property type="entry name" value="NAD(P)-bd_dom_sf"/>
</dbReference>
<dbReference type="CDD" id="cd05344">
    <property type="entry name" value="BKR_like_SDR_like"/>
    <property type="match status" value="1"/>
</dbReference>
<evidence type="ECO:0000256" key="1">
    <source>
        <dbReference type="ARBA" id="ARBA00006484"/>
    </source>
</evidence>
<dbReference type="InterPro" id="IPR050259">
    <property type="entry name" value="SDR"/>
</dbReference>
<dbReference type="Gene3D" id="3.40.50.720">
    <property type="entry name" value="NAD(P)-binding Rossmann-like Domain"/>
    <property type="match status" value="1"/>
</dbReference>
<protein>
    <submittedName>
        <fullName evidence="2">3-oxoacyl-ACP reductase</fullName>
    </submittedName>
</protein>
<evidence type="ECO:0000313" key="3">
    <source>
        <dbReference type="Proteomes" id="UP000245911"/>
    </source>
</evidence>
<proteinExistence type="inferred from homology"/>
<dbReference type="PRINTS" id="PR00081">
    <property type="entry name" value="GDHRDH"/>
</dbReference>
<keyword evidence="3" id="KW-1185">Reference proteome</keyword>
<sequence>MTLAIDLTGRHAIVCASSRGLGRGCAEMLAQAGAALVLNGRDAEALEATKAEMLATDGGRQILTVAGDITDPATQEKLLEACPTPDILVNNNGGPPISGFQDLSRDDVMAGLTANMVAPFEMIQRVIDGMRARKFGRIVNITSITVKMPISGLDLSSAARAGLTSFVAGIARDVAADNVTINQLMPGFFDTERSRSGLRRRAETSGRPIEELAAERNASIPAGRLGDTEEFGRACAFLCSPYSGFITGQNLLMDGGMFRSAF</sequence>